<feature type="region of interest" description="Disordered" evidence="1">
    <location>
        <begin position="143"/>
        <end position="447"/>
    </location>
</feature>
<feature type="compositionally biased region" description="Pro residues" evidence="1">
    <location>
        <begin position="286"/>
        <end position="296"/>
    </location>
</feature>
<dbReference type="AlphaFoldDB" id="A0A5C3EST6"/>
<feature type="compositionally biased region" description="Polar residues" evidence="1">
    <location>
        <begin position="415"/>
        <end position="433"/>
    </location>
</feature>
<feature type="region of interest" description="Disordered" evidence="1">
    <location>
        <begin position="468"/>
        <end position="487"/>
    </location>
</feature>
<keyword evidence="3" id="KW-1185">Reference proteome</keyword>
<proteinExistence type="predicted"/>
<evidence type="ECO:0000256" key="1">
    <source>
        <dbReference type="SAM" id="MobiDB-lite"/>
    </source>
</evidence>
<feature type="compositionally biased region" description="Pro residues" evidence="1">
    <location>
        <begin position="348"/>
        <end position="360"/>
    </location>
</feature>
<dbReference type="Proteomes" id="UP000323386">
    <property type="component" value="Unassembled WGS sequence"/>
</dbReference>
<evidence type="ECO:0000313" key="2">
    <source>
        <dbReference type="EMBL" id="SPO35102.1"/>
    </source>
</evidence>
<name>A0A5C3EST6_9BASI</name>
<organism evidence="2 3">
    <name type="scientific">Pseudozyma flocculosa</name>
    <dbReference type="NCBI Taxonomy" id="84751"/>
    <lineage>
        <taxon>Eukaryota</taxon>
        <taxon>Fungi</taxon>
        <taxon>Dikarya</taxon>
        <taxon>Basidiomycota</taxon>
        <taxon>Ustilaginomycotina</taxon>
        <taxon>Ustilaginomycetes</taxon>
        <taxon>Ustilaginales</taxon>
        <taxon>Ustilaginaceae</taxon>
        <taxon>Pseudozyma</taxon>
    </lineage>
</organism>
<feature type="compositionally biased region" description="Low complexity" evidence="1">
    <location>
        <begin position="168"/>
        <end position="182"/>
    </location>
</feature>
<protein>
    <submittedName>
        <fullName evidence="2">Uncharacterized protein</fullName>
    </submittedName>
</protein>
<gene>
    <name evidence="2" type="ORF">PSFLO_00573</name>
</gene>
<dbReference type="EMBL" id="OOIP01000001">
    <property type="protein sequence ID" value="SPO35102.1"/>
    <property type="molecule type" value="Genomic_DNA"/>
</dbReference>
<sequence>MRPVSGFRSPTLAQCLEDWSRASTDPHYSMDGSDRSSSQFTDVDTPPSIAYAIFPSTAPRPPIPAFEPKRLVLLQSGSDMTLSRSYESDLNLDCGLFPLPPTRNALEPEAISKPPQTNATAAARNIKTGIEVPSGSSRLGILAEDSEDNAPGPSIPRDGRTVPYHGTSSSQYPSRSSPIRTSPPRRRPHTSDALQRSASTDSQFSTSSSHHRLISLGNMTIGEPLSSRSRKSSSGSTPPQRTSSPRLASSLGFDPAPAPPRSLTMDEPRSKTTDAQARRLSARPRATPPPRLPLPDPYAANKAGSAEAGPSRQAAVRPRTASLSSRSSRGLAEGQLQSNRSSRECPALPSPITPLTPMPRTPGSATPLGRVPFPYGEAEDYLGHGETQGEGARMRSRSTAAPAGSRPRTAPGPSGTRNLQPVASASNLLVTPTPQRPEIRRSRSSTFRTVSQTFGGKLRNLAKTLVGTDKDAESDDEDTSGVWGTRYRAPTPDLEEWWMDTLVQHNAPSKTFEEPAATAASQDYNEAIRGLTSWAERATAATKELPPTPTRIPHPYQFNSFTDTERLETVSRSSSNRSSGRGGVDERRAMAGDAPALAAYDGEISLDYASIALGITETEFVDEDEEVQPPAFEAEQRCHTFHDYEPHLHQYHGHHRLGLS</sequence>
<accession>A0A5C3EST6</accession>
<feature type="compositionally biased region" description="Polar residues" evidence="1">
    <location>
        <begin position="237"/>
        <end position="247"/>
    </location>
</feature>
<feature type="region of interest" description="Disordered" evidence="1">
    <location>
        <begin position="565"/>
        <end position="588"/>
    </location>
</feature>
<feature type="compositionally biased region" description="Low complexity" evidence="1">
    <location>
        <begin position="317"/>
        <end position="329"/>
    </location>
</feature>
<reference evidence="2 3" key="1">
    <citation type="submission" date="2018-03" db="EMBL/GenBank/DDBJ databases">
        <authorList>
            <person name="Guldener U."/>
        </authorList>
    </citation>
    <scope>NUCLEOTIDE SEQUENCE [LARGE SCALE GENOMIC DNA]</scope>
    <source>
        <strain evidence="2 3">DAOM196992</strain>
    </source>
</reference>
<feature type="region of interest" description="Disordered" evidence="1">
    <location>
        <begin position="23"/>
        <end position="44"/>
    </location>
</feature>
<evidence type="ECO:0000313" key="3">
    <source>
        <dbReference type="Proteomes" id="UP000323386"/>
    </source>
</evidence>
<feature type="compositionally biased region" description="Low complexity" evidence="1">
    <location>
        <begin position="197"/>
        <end position="208"/>
    </location>
</feature>